<evidence type="ECO:0000256" key="2">
    <source>
        <dbReference type="ARBA" id="ARBA00004370"/>
    </source>
</evidence>
<gene>
    <name evidence="12" type="ORF">NE535_00910</name>
</gene>
<comment type="catalytic activity">
    <reaction evidence="1">
        <text>ATP + protein L-histidine = ADP + protein N-phospho-L-histidine.</text>
        <dbReference type="EC" id="2.7.13.3"/>
    </reaction>
</comment>
<dbReference type="Pfam" id="PF02518">
    <property type="entry name" value="HATPase_c"/>
    <property type="match status" value="1"/>
</dbReference>
<dbReference type="CDD" id="cd06225">
    <property type="entry name" value="HAMP"/>
    <property type="match status" value="1"/>
</dbReference>
<dbReference type="FunFam" id="3.30.565.10:FF:000006">
    <property type="entry name" value="Sensor histidine kinase WalK"/>
    <property type="match status" value="1"/>
</dbReference>
<organism evidence="12 13">
    <name type="scientific">Shewanella holmiensis</name>
    <dbReference type="NCBI Taxonomy" id="2952222"/>
    <lineage>
        <taxon>Bacteria</taxon>
        <taxon>Pseudomonadati</taxon>
        <taxon>Pseudomonadota</taxon>
        <taxon>Gammaproteobacteria</taxon>
        <taxon>Alteromonadales</taxon>
        <taxon>Shewanellaceae</taxon>
        <taxon>Shewanella</taxon>
    </lineage>
</organism>
<keyword evidence="9" id="KW-1133">Transmembrane helix</keyword>
<name>A0A9X2WK36_9GAMM</name>
<evidence type="ECO:0000256" key="9">
    <source>
        <dbReference type="SAM" id="Phobius"/>
    </source>
</evidence>
<dbReference type="Gene3D" id="6.10.340.10">
    <property type="match status" value="1"/>
</dbReference>
<keyword evidence="5" id="KW-0808">Transferase</keyword>
<dbReference type="InterPro" id="IPR050351">
    <property type="entry name" value="BphY/WalK/GraS-like"/>
</dbReference>
<proteinExistence type="predicted"/>
<evidence type="ECO:0000256" key="7">
    <source>
        <dbReference type="ARBA" id="ARBA00023012"/>
    </source>
</evidence>
<dbReference type="GO" id="GO:0016036">
    <property type="term" value="P:cellular response to phosphate starvation"/>
    <property type="evidence" value="ECO:0007669"/>
    <property type="project" value="TreeGrafter"/>
</dbReference>
<dbReference type="PROSITE" id="PS50885">
    <property type="entry name" value="HAMP"/>
    <property type="match status" value="1"/>
</dbReference>
<evidence type="ECO:0000256" key="1">
    <source>
        <dbReference type="ARBA" id="ARBA00000085"/>
    </source>
</evidence>
<dbReference type="Gene3D" id="3.30.565.10">
    <property type="entry name" value="Histidine kinase-like ATPase, C-terminal domain"/>
    <property type="match status" value="1"/>
</dbReference>
<feature type="domain" description="Histidine kinase" evidence="10">
    <location>
        <begin position="261"/>
        <end position="479"/>
    </location>
</feature>
<keyword evidence="6" id="KW-0418">Kinase</keyword>
<evidence type="ECO:0000256" key="5">
    <source>
        <dbReference type="ARBA" id="ARBA00022679"/>
    </source>
</evidence>
<comment type="subcellular location">
    <subcellularLocation>
        <location evidence="2">Membrane</location>
    </subcellularLocation>
</comment>
<evidence type="ECO:0000259" key="11">
    <source>
        <dbReference type="PROSITE" id="PS50885"/>
    </source>
</evidence>
<dbReference type="PROSITE" id="PS50109">
    <property type="entry name" value="HIS_KIN"/>
    <property type="match status" value="1"/>
</dbReference>
<dbReference type="SMART" id="SM00387">
    <property type="entry name" value="HATPase_c"/>
    <property type="match status" value="1"/>
</dbReference>
<dbReference type="SUPFAM" id="SSF158472">
    <property type="entry name" value="HAMP domain-like"/>
    <property type="match status" value="1"/>
</dbReference>
<feature type="transmembrane region" description="Helical" evidence="9">
    <location>
        <begin position="180"/>
        <end position="199"/>
    </location>
</feature>
<evidence type="ECO:0000256" key="4">
    <source>
        <dbReference type="ARBA" id="ARBA00022553"/>
    </source>
</evidence>
<dbReference type="SMART" id="SM00388">
    <property type="entry name" value="HisKA"/>
    <property type="match status" value="1"/>
</dbReference>
<dbReference type="EC" id="2.7.13.3" evidence="3"/>
<dbReference type="Proteomes" id="UP001155546">
    <property type="component" value="Unassembled WGS sequence"/>
</dbReference>
<feature type="region of interest" description="Disordered" evidence="8">
    <location>
        <begin position="78"/>
        <end position="120"/>
    </location>
</feature>
<dbReference type="GO" id="GO:0004721">
    <property type="term" value="F:phosphoprotein phosphatase activity"/>
    <property type="evidence" value="ECO:0007669"/>
    <property type="project" value="TreeGrafter"/>
</dbReference>
<dbReference type="SUPFAM" id="SSF47384">
    <property type="entry name" value="Homodimeric domain of signal transducing histidine kinase"/>
    <property type="match status" value="1"/>
</dbReference>
<dbReference type="InterPro" id="IPR003661">
    <property type="entry name" value="HisK_dim/P_dom"/>
</dbReference>
<keyword evidence="12" id="KW-0067">ATP-binding</keyword>
<dbReference type="EMBL" id="JAMTCD010000001">
    <property type="protein sequence ID" value="MCT7940362.1"/>
    <property type="molecule type" value="Genomic_DNA"/>
</dbReference>
<dbReference type="InterPro" id="IPR004358">
    <property type="entry name" value="Sig_transdc_His_kin-like_C"/>
</dbReference>
<dbReference type="InterPro" id="IPR036890">
    <property type="entry name" value="HATPase_C_sf"/>
</dbReference>
<sequence>MNIQNKLFFILFGLSVALIAALMMLVQSSINKGMQEYVNNKEIERLQPAISELTTIYQKEGSWASMDGKHNRFLHIIESVQEDNTPPPRREKQPRRASPPPNADASRMPPPKHRQPPRRPHFALLDLNGELVAGKNIFADEFIEIPITLNNKTIGFLLTAKYDRLTEGYEFDFIKQQKQFLWVIALIAIFFVATVTIALSRHLVIPVKLIANGIHKLTLGEYDQSIHLKRKDELGDLSKDYNELAMTLCESEKSRKRWLANISHELRTPVSIIRGELEAMLDNIRPLTKNNISSANDEVIHLQRLIEDLHLLTTADVGAVRYQKSSLSLNNLLSDESEKFAGYLANAGISLTTAFCPQQLIINADKTRLNQLLENIVNNAIKYSKASQLKISLNLTVHDRIDRAIIIIEDDGVGVEDRHLKHLFDYLYRVDDARNRKDGGTGLGLSICRQIVDAHHGSISANHSTMGGLAVEIILPITHND</sequence>
<dbReference type="InterPro" id="IPR003660">
    <property type="entry name" value="HAMP_dom"/>
</dbReference>
<keyword evidence="7" id="KW-0902">Two-component regulatory system</keyword>
<dbReference type="InterPro" id="IPR036097">
    <property type="entry name" value="HisK_dim/P_sf"/>
</dbReference>
<dbReference type="CDD" id="cd00082">
    <property type="entry name" value="HisKA"/>
    <property type="match status" value="1"/>
</dbReference>
<feature type="transmembrane region" description="Helical" evidence="9">
    <location>
        <begin position="6"/>
        <end position="26"/>
    </location>
</feature>
<evidence type="ECO:0000256" key="6">
    <source>
        <dbReference type="ARBA" id="ARBA00022777"/>
    </source>
</evidence>
<dbReference type="GO" id="GO:0005524">
    <property type="term" value="F:ATP binding"/>
    <property type="evidence" value="ECO:0007669"/>
    <property type="project" value="UniProtKB-KW"/>
</dbReference>
<dbReference type="SUPFAM" id="SSF55874">
    <property type="entry name" value="ATPase domain of HSP90 chaperone/DNA topoisomerase II/histidine kinase"/>
    <property type="match status" value="1"/>
</dbReference>
<dbReference type="GO" id="GO:0005886">
    <property type="term" value="C:plasma membrane"/>
    <property type="evidence" value="ECO:0007669"/>
    <property type="project" value="UniProtKB-ARBA"/>
</dbReference>
<dbReference type="Gene3D" id="1.10.287.130">
    <property type="match status" value="1"/>
</dbReference>
<dbReference type="InterPro" id="IPR005467">
    <property type="entry name" value="His_kinase_dom"/>
</dbReference>
<evidence type="ECO:0000313" key="13">
    <source>
        <dbReference type="Proteomes" id="UP001155546"/>
    </source>
</evidence>
<dbReference type="InterPro" id="IPR003594">
    <property type="entry name" value="HATPase_dom"/>
</dbReference>
<evidence type="ECO:0000256" key="8">
    <source>
        <dbReference type="SAM" id="MobiDB-lite"/>
    </source>
</evidence>
<dbReference type="PRINTS" id="PR00344">
    <property type="entry name" value="BCTRLSENSOR"/>
</dbReference>
<dbReference type="Pfam" id="PF00672">
    <property type="entry name" value="HAMP"/>
    <property type="match status" value="1"/>
</dbReference>
<evidence type="ECO:0000256" key="3">
    <source>
        <dbReference type="ARBA" id="ARBA00012438"/>
    </source>
</evidence>
<accession>A0A9X2WK36</accession>
<dbReference type="GO" id="GO:0000155">
    <property type="term" value="F:phosphorelay sensor kinase activity"/>
    <property type="evidence" value="ECO:0007669"/>
    <property type="project" value="InterPro"/>
</dbReference>
<dbReference type="PANTHER" id="PTHR45453:SF1">
    <property type="entry name" value="PHOSPHATE REGULON SENSOR PROTEIN PHOR"/>
    <property type="match status" value="1"/>
</dbReference>
<keyword evidence="4" id="KW-0597">Phosphoprotein</keyword>
<dbReference type="SMART" id="SM00304">
    <property type="entry name" value="HAMP"/>
    <property type="match status" value="1"/>
</dbReference>
<dbReference type="Pfam" id="PF00512">
    <property type="entry name" value="HisKA"/>
    <property type="match status" value="1"/>
</dbReference>
<evidence type="ECO:0000313" key="12">
    <source>
        <dbReference type="EMBL" id="MCT7940362.1"/>
    </source>
</evidence>
<feature type="compositionally biased region" description="Basic residues" evidence="8">
    <location>
        <begin position="110"/>
        <end position="120"/>
    </location>
</feature>
<comment type="caution">
    <text evidence="12">The sequence shown here is derived from an EMBL/GenBank/DDBJ whole genome shotgun (WGS) entry which is preliminary data.</text>
</comment>
<dbReference type="PANTHER" id="PTHR45453">
    <property type="entry name" value="PHOSPHATE REGULON SENSOR PROTEIN PHOR"/>
    <property type="match status" value="1"/>
</dbReference>
<keyword evidence="13" id="KW-1185">Reference proteome</keyword>
<evidence type="ECO:0000259" key="10">
    <source>
        <dbReference type="PROSITE" id="PS50109"/>
    </source>
</evidence>
<dbReference type="AlphaFoldDB" id="A0A9X2WK36"/>
<feature type="domain" description="HAMP" evidence="11">
    <location>
        <begin position="201"/>
        <end position="253"/>
    </location>
</feature>
<keyword evidence="9" id="KW-0812">Transmembrane</keyword>
<keyword evidence="12" id="KW-0547">Nucleotide-binding</keyword>
<protein>
    <recommendedName>
        <fullName evidence="3">histidine kinase</fullName>
        <ecNumber evidence="3">2.7.13.3</ecNumber>
    </recommendedName>
</protein>
<dbReference type="RefSeq" id="WP_261296814.1">
    <property type="nucleotide sequence ID" value="NZ_JAMTCD010000001.1"/>
</dbReference>
<keyword evidence="9" id="KW-0472">Membrane</keyword>
<reference evidence="12" key="1">
    <citation type="journal article" date="2023" name="Int. J. Syst. Evol. Microbiol.">
        <title>&lt;i&gt;Shewanella septentrionalis&lt;/i&gt; sp. nov. and &lt;i&gt;Shewanella holmiensis&lt;/i&gt; sp. nov., isolated from Baltic Sea water and sediments.</title>
        <authorList>
            <person name="Martin-Rodriguez A.J."/>
            <person name="Thorell K."/>
            <person name="Joffre E."/>
            <person name="Jensie-Markopoulos S."/>
            <person name="Moore E.R.B."/>
            <person name="Sjoling A."/>
        </authorList>
    </citation>
    <scope>NUCLEOTIDE SEQUENCE</scope>
    <source>
        <strain evidence="12">SP1S2-7</strain>
    </source>
</reference>